<accession>A0ABN0X8A3</accession>
<keyword evidence="1" id="KW-0479">Metal-binding</keyword>
<name>A0ABN0X8A3_9LACT</name>
<evidence type="ECO:0000313" key="4">
    <source>
        <dbReference type="EMBL" id="GAA0357156.1"/>
    </source>
</evidence>
<proteinExistence type="inferred from homology"/>
<dbReference type="GO" id="GO:0016787">
    <property type="term" value="F:hydrolase activity"/>
    <property type="evidence" value="ECO:0007669"/>
    <property type="project" value="UniProtKB-KW"/>
</dbReference>
<organism evidence="4 5">
    <name type="scientific">Alkalibacterium iburiense</name>
    <dbReference type="NCBI Taxonomy" id="290589"/>
    <lineage>
        <taxon>Bacteria</taxon>
        <taxon>Bacillati</taxon>
        <taxon>Bacillota</taxon>
        <taxon>Bacilli</taxon>
        <taxon>Lactobacillales</taxon>
        <taxon>Carnobacteriaceae</taxon>
        <taxon>Alkalibacterium</taxon>
    </lineage>
</organism>
<gene>
    <name evidence="4" type="ORF">GCM10008932_07550</name>
</gene>
<comment type="similarity">
    <text evidence="3">Belongs to the metallo-dependent hydrolases superfamily. Phosphotriesterase family.</text>
</comment>
<dbReference type="Proteomes" id="UP001501166">
    <property type="component" value="Unassembled WGS sequence"/>
</dbReference>
<dbReference type="Gene3D" id="3.20.20.140">
    <property type="entry name" value="Metal-dependent hydrolases"/>
    <property type="match status" value="1"/>
</dbReference>
<dbReference type="InterPro" id="IPR032466">
    <property type="entry name" value="Metal_Hydrolase"/>
</dbReference>
<dbReference type="PANTHER" id="PTHR10819">
    <property type="entry name" value="PHOSPHOTRIESTERASE-RELATED"/>
    <property type="match status" value="1"/>
</dbReference>
<evidence type="ECO:0000256" key="2">
    <source>
        <dbReference type="ARBA" id="ARBA00022801"/>
    </source>
</evidence>
<keyword evidence="2 4" id="KW-0378">Hydrolase</keyword>
<comment type="caution">
    <text evidence="4">The sequence shown here is derived from an EMBL/GenBank/DDBJ whole genome shotgun (WGS) entry which is preliminary data.</text>
</comment>
<evidence type="ECO:0000256" key="3">
    <source>
        <dbReference type="PROSITE-ProRule" id="PRU00679"/>
    </source>
</evidence>
<reference evidence="4 5" key="1">
    <citation type="journal article" date="2019" name="Int. J. Syst. Evol. Microbiol.">
        <title>The Global Catalogue of Microorganisms (GCM) 10K type strain sequencing project: providing services to taxonomists for standard genome sequencing and annotation.</title>
        <authorList>
            <consortium name="The Broad Institute Genomics Platform"/>
            <consortium name="The Broad Institute Genome Sequencing Center for Infectious Disease"/>
            <person name="Wu L."/>
            <person name="Ma J."/>
        </authorList>
    </citation>
    <scope>NUCLEOTIDE SEQUENCE [LARGE SCALE GENOMIC DNA]</scope>
    <source>
        <strain evidence="4 5">JCM 12662</strain>
    </source>
</reference>
<dbReference type="SUPFAM" id="SSF51556">
    <property type="entry name" value="Metallo-dependent hydrolases"/>
    <property type="match status" value="1"/>
</dbReference>
<dbReference type="Pfam" id="PF02126">
    <property type="entry name" value="PTE"/>
    <property type="match status" value="1"/>
</dbReference>
<sequence>MLVDGITYAHEHTTIDLSSLKKTEDTNLNTFEETIEEFKNLYDKGVRNIIDVTVRGMKRNPSYVKKVAEATGINIVQSTGWYQDKFLPDYIESKSVDELADVMVEDITVGLDDSGVKAQLIGEIGTSKNEMTEKEKKVFEAAVIAHKKTGVPITTHATLGTYGREQVAFFKSHGVDLKKVVIGHVDLTGDAEYVLSLLREGVYVEFDTVGKENYMPDKTRVEMLKRIESEGYVEKVFLSMDITRRSHLKAFNGMGYDYLLDIFVPMMKENGVSETFIQNMLVNNPKRFFK</sequence>
<comment type="caution">
    <text evidence="3">Lacks conserved residue(s) required for the propagation of feature annotation.</text>
</comment>
<dbReference type="EMBL" id="BAAACW010000045">
    <property type="protein sequence ID" value="GAA0357156.1"/>
    <property type="molecule type" value="Genomic_DNA"/>
</dbReference>
<keyword evidence="5" id="KW-1185">Reference proteome</keyword>
<dbReference type="PROSITE" id="PS51347">
    <property type="entry name" value="PHOSPHOTRIESTERASE_2"/>
    <property type="match status" value="1"/>
</dbReference>
<dbReference type="PIRSF" id="PIRSF016839">
    <property type="entry name" value="PhP"/>
    <property type="match status" value="1"/>
</dbReference>
<dbReference type="InterPro" id="IPR001559">
    <property type="entry name" value="Phosphotriesterase"/>
</dbReference>
<dbReference type="PANTHER" id="PTHR10819:SF3">
    <property type="entry name" value="PHOSPHOTRIESTERASE-RELATED PROTEIN"/>
    <property type="match status" value="1"/>
</dbReference>
<dbReference type="RefSeq" id="WP_343754168.1">
    <property type="nucleotide sequence ID" value="NZ_BAAACW010000045.1"/>
</dbReference>
<evidence type="ECO:0000313" key="5">
    <source>
        <dbReference type="Proteomes" id="UP001501166"/>
    </source>
</evidence>
<evidence type="ECO:0000256" key="1">
    <source>
        <dbReference type="ARBA" id="ARBA00022723"/>
    </source>
</evidence>
<protein>
    <submittedName>
        <fullName evidence="4">Hydrolase</fullName>
    </submittedName>
</protein>